<dbReference type="AlphaFoldDB" id="A0A9N8VFL8"/>
<feature type="region of interest" description="Disordered" evidence="5">
    <location>
        <begin position="1"/>
        <end position="58"/>
    </location>
</feature>
<dbReference type="InterPro" id="IPR000504">
    <property type="entry name" value="RRM_dom"/>
</dbReference>
<dbReference type="InterPro" id="IPR007042">
    <property type="entry name" value="SERRATE/Ars2_C"/>
</dbReference>
<evidence type="ECO:0000256" key="4">
    <source>
        <dbReference type="PROSITE-ProRule" id="PRU00042"/>
    </source>
</evidence>
<comment type="caution">
    <text evidence="7">The sequence shown here is derived from an EMBL/GenBank/DDBJ whole genome shotgun (WGS) entry which is preliminary data.</text>
</comment>
<dbReference type="InterPro" id="IPR013087">
    <property type="entry name" value="Znf_C2H2_type"/>
</dbReference>
<dbReference type="SMART" id="SM01173">
    <property type="entry name" value="DUF4187"/>
    <property type="match status" value="1"/>
</dbReference>
<dbReference type="InterPro" id="IPR039727">
    <property type="entry name" value="SE/Ars2"/>
</dbReference>
<feature type="domain" description="C2H2-type" evidence="6">
    <location>
        <begin position="486"/>
        <end position="514"/>
    </location>
</feature>
<evidence type="ECO:0000259" key="6">
    <source>
        <dbReference type="PROSITE" id="PS50157"/>
    </source>
</evidence>
<comment type="subcellular location">
    <subcellularLocation>
        <location evidence="1">Nucleus</location>
    </subcellularLocation>
</comment>
<dbReference type="Proteomes" id="UP000789831">
    <property type="component" value="Unassembled WGS sequence"/>
</dbReference>
<dbReference type="GO" id="GO:0003723">
    <property type="term" value="F:RNA binding"/>
    <property type="evidence" value="ECO:0007669"/>
    <property type="project" value="InterPro"/>
</dbReference>
<dbReference type="Pfam" id="PF13821">
    <property type="entry name" value="DUF4187"/>
    <property type="match status" value="1"/>
</dbReference>
<name>A0A9N8VFL8_9GLOM</name>
<sequence length="652" mass="74959">MNSSKQRRLNDHSDDEDRRFKRRRSISPRRAPPESSGGDHYVPNYDKDGYVPGPRYGRPGELRYPPPFPVMTMGFNVPPPQIMPPGGLMPMDWAGPSGRENQKDPAELDFLVTFKYYADYVSSQNPKLHTEEDELHKLYTKYKEEFGLRQLRTFFEAHRNEEWFLEKYHPSHVAKRTTEVNTLKKQLYDKFIAELKAGKFDAICNENEEPETTTKEDAAVKTEETGTEVKSEVDDDGNRLFIKSVPPTIKREKIIEMCNKVEGFKYLALSEPNPSKKFHRLGWIVFEEGTNMDAAYEQLNEQKVDDFTFYLARHKNTGTVRNRVAPEIANNIDRITKDKQRMEDIIKKLDKELGLNGYRKLRERINVISNENKPDHHQKSLDLYLEYARRVHLFCYYCGSDSDSVEEFARKCPGRHLRKKGESAKTSKDKQNQVQWLKTLENKIDIKLNPEIALSKIQKLGGKNLETERNAFLETNTVEMEPGIKFRCSICGKLFKGQEFVRKHICLKHADKVKTLENEITFLNNYVMDPNHLLPTTPPNPIAALNSAPNVSPIPPNPFPVMGNGPPAIFPFNFPAILGAAAGTPHDQIPRIGFDGRNDLRDLRSQKLPADRRRTDARARTSSEFPMSTDPRQVKSYVDLDAPAEGDIEIKY</sequence>
<evidence type="ECO:0000256" key="3">
    <source>
        <dbReference type="ARBA" id="ARBA00023242"/>
    </source>
</evidence>
<evidence type="ECO:0000256" key="5">
    <source>
        <dbReference type="SAM" id="MobiDB-lite"/>
    </source>
</evidence>
<feature type="compositionally biased region" description="Basic and acidic residues" evidence="5">
    <location>
        <begin position="8"/>
        <end position="19"/>
    </location>
</feature>
<dbReference type="Pfam" id="PF04959">
    <property type="entry name" value="ARS2"/>
    <property type="match status" value="1"/>
</dbReference>
<proteinExistence type="inferred from homology"/>
<keyword evidence="8" id="KW-1185">Reference proteome</keyword>
<dbReference type="PROSITE" id="PS50157">
    <property type="entry name" value="ZINC_FINGER_C2H2_2"/>
    <property type="match status" value="1"/>
</dbReference>
<dbReference type="GO" id="GO:0016604">
    <property type="term" value="C:nuclear body"/>
    <property type="evidence" value="ECO:0007669"/>
    <property type="project" value="TreeGrafter"/>
</dbReference>
<dbReference type="GO" id="GO:0031047">
    <property type="term" value="P:regulatory ncRNA-mediated gene silencing"/>
    <property type="evidence" value="ECO:0007669"/>
    <property type="project" value="UniProtKB-ARBA"/>
</dbReference>
<evidence type="ECO:0000313" key="8">
    <source>
        <dbReference type="Proteomes" id="UP000789831"/>
    </source>
</evidence>
<reference evidence="7" key="1">
    <citation type="submission" date="2021-06" db="EMBL/GenBank/DDBJ databases">
        <authorList>
            <person name="Kallberg Y."/>
            <person name="Tangrot J."/>
            <person name="Rosling A."/>
        </authorList>
    </citation>
    <scope>NUCLEOTIDE SEQUENCE</scope>
    <source>
        <strain evidence="7">MT106</strain>
    </source>
</reference>
<evidence type="ECO:0000313" key="7">
    <source>
        <dbReference type="EMBL" id="CAG8448280.1"/>
    </source>
</evidence>
<dbReference type="Gene3D" id="3.30.70.330">
    <property type="match status" value="1"/>
</dbReference>
<evidence type="ECO:0000256" key="1">
    <source>
        <dbReference type="ARBA" id="ARBA00004123"/>
    </source>
</evidence>
<organism evidence="7 8">
    <name type="scientific">Ambispora gerdemannii</name>
    <dbReference type="NCBI Taxonomy" id="144530"/>
    <lineage>
        <taxon>Eukaryota</taxon>
        <taxon>Fungi</taxon>
        <taxon>Fungi incertae sedis</taxon>
        <taxon>Mucoromycota</taxon>
        <taxon>Glomeromycotina</taxon>
        <taxon>Glomeromycetes</taxon>
        <taxon>Archaeosporales</taxon>
        <taxon>Ambisporaceae</taxon>
        <taxon>Ambispora</taxon>
    </lineage>
</organism>
<dbReference type="InterPro" id="IPR012677">
    <property type="entry name" value="Nucleotide-bd_a/b_plait_sf"/>
</dbReference>
<keyword evidence="4" id="KW-0479">Metal-binding</keyword>
<dbReference type="GO" id="GO:0008270">
    <property type="term" value="F:zinc ion binding"/>
    <property type="evidence" value="ECO:0007669"/>
    <property type="project" value="UniProtKB-KW"/>
</dbReference>
<protein>
    <submittedName>
        <fullName evidence="7">2148_t:CDS:1</fullName>
    </submittedName>
</protein>
<feature type="compositionally biased region" description="Basic and acidic residues" evidence="5">
    <location>
        <begin position="594"/>
        <end position="621"/>
    </location>
</feature>
<keyword evidence="4" id="KW-0863">Zinc-finger</keyword>
<dbReference type="GO" id="GO:0016070">
    <property type="term" value="P:RNA metabolic process"/>
    <property type="evidence" value="ECO:0007669"/>
    <property type="project" value="UniProtKB-ARBA"/>
</dbReference>
<dbReference type="OrthoDB" id="342064at2759"/>
<gene>
    <name evidence="7" type="ORF">AGERDE_LOCUS1561</name>
</gene>
<dbReference type="Pfam" id="PF00076">
    <property type="entry name" value="RRM_1"/>
    <property type="match status" value="1"/>
</dbReference>
<dbReference type="PANTHER" id="PTHR13165">
    <property type="entry name" value="ARSENITE-RESISTANCE PROTEIN 2"/>
    <property type="match status" value="1"/>
</dbReference>
<dbReference type="InterPro" id="IPR025239">
    <property type="entry name" value="DUF4187"/>
</dbReference>
<dbReference type="Pfam" id="PF12066">
    <property type="entry name" value="SERRATE_Ars2_N"/>
    <property type="match status" value="1"/>
</dbReference>
<dbReference type="InterPro" id="IPR035979">
    <property type="entry name" value="RBD_domain_sf"/>
</dbReference>
<dbReference type="PANTHER" id="PTHR13165:SF0">
    <property type="entry name" value="SERRATE RNA EFFECTOR MOLECULE HOMOLOG"/>
    <property type="match status" value="1"/>
</dbReference>
<keyword evidence="3" id="KW-0539">Nucleus</keyword>
<dbReference type="PROSITE" id="PS00028">
    <property type="entry name" value="ZINC_FINGER_C2H2_1"/>
    <property type="match status" value="1"/>
</dbReference>
<dbReference type="EMBL" id="CAJVPL010000109">
    <property type="protein sequence ID" value="CAG8448280.1"/>
    <property type="molecule type" value="Genomic_DNA"/>
</dbReference>
<dbReference type="InterPro" id="IPR021933">
    <property type="entry name" value="SERRATE/Ars2_N"/>
</dbReference>
<evidence type="ECO:0000256" key="2">
    <source>
        <dbReference type="ARBA" id="ARBA00005407"/>
    </source>
</evidence>
<comment type="similarity">
    <text evidence="2">Belongs to the ARS2 family.</text>
</comment>
<dbReference type="SUPFAM" id="SSF54928">
    <property type="entry name" value="RNA-binding domain, RBD"/>
    <property type="match status" value="1"/>
</dbReference>
<keyword evidence="4" id="KW-0862">Zinc</keyword>
<accession>A0A9N8VFL8</accession>
<feature type="region of interest" description="Disordered" evidence="5">
    <location>
        <begin position="593"/>
        <end position="630"/>
    </location>
</feature>